<dbReference type="CDD" id="cd16914">
    <property type="entry name" value="EcfT"/>
    <property type="match status" value="1"/>
</dbReference>
<sequence>MNPLGWYEPGSSLLHRLPAGGKFVALLVLAAVVFVLHSPWWLGGICLAVLLGYALARIPPRRCRQLARSLGLLVVLVLAVQWWLLGPGEAVLTCLRIVAALAAANLFTLTTRVDDVVSTVERVTRSARLGLLVGLTIRAITALTAIAVEVREAAKARGMQRSPVAFVVPFLVRTLRHADELGEALAARGFGDPDPDSPPQTSDPPPQTSDS</sequence>
<dbReference type="EMBL" id="BSTI01000002">
    <property type="protein sequence ID" value="GLY64712.1"/>
    <property type="molecule type" value="Genomic_DNA"/>
</dbReference>
<dbReference type="Pfam" id="PF02361">
    <property type="entry name" value="CbiQ"/>
    <property type="match status" value="1"/>
</dbReference>
<dbReference type="GO" id="GO:0005886">
    <property type="term" value="C:plasma membrane"/>
    <property type="evidence" value="ECO:0007669"/>
    <property type="project" value="UniProtKB-ARBA"/>
</dbReference>
<keyword evidence="3 6" id="KW-1133">Transmembrane helix</keyword>
<evidence type="ECO:0000256" key="3">
    <source>
        <dbReference type="ARBA" id="ARBA00022989"/>
    </source>
</evidence>
<keyword evidence="2 6" id="KW-0812">Transmembrane</keyword>
<evidence type="ECO:0000256" key="5">
    <source>
        <dbReference type="SAM" id="MobiDB-lite"/>
    </source>
</evidence>
<dbReference type="RefSeq" id="WP_285486210.1">
    <property type="nucleotide sequence ID" value="NZ_BSTI01000002.1"/>
</dbReference>
<reference evidence="7" key="1">
    <citation type="submission" date="2023-03" db="EMBL/GenBank/DDBJ databases">
        <title>Amycolatopsis taiwanensis NBRC 103393.</title>
        <authorList>
            <person name="Ichikawa N."/>
            <person name="Sato H."/>
            <person name="Tonouchi N."/>
        </authorList>
    </citation>
    <scope>NUCLEOTIDE SEQUENCE</scope>
    <source>
        <strain evidence="7">NBRC 103393</strain>
    </source>
</reference>
<protein>
    <submittedName>
        <fullName evidence="7">Cobalt ABC transporter</fullName>
    </submittedName>
</protein>
<feature type="region of interest" description="Disordered" evidence="5">
    <location>
        <begin position="186"/>
        <end position="211"/>
    </location>
</feature>
<feature type="transmembrane region" description="Helical" evidence="6">
    <location>
        <begin position="90"/>
        <end position="109"/>
    </location>
</feature>
<evidence type="ECO:0000256" key="6">
    <source>
        <dbReference type="SAM" id="Phobius"/>
    </source>
</evidence>
<comment type="caution">
    <text evidence="7">The sequence shown here is derived from an EMBL/GenBank/DDBJ whole genome shotgun (WGS) entry which is preliminary data.</text>
</comment>
<keyword evidence="4 6" id="KW-0472">Membrane</keyword>
<evidence type="ECO:0000313" key="8">
    <source>
        <dbReference type="Proteomes" id="UP001165136"/>
    </source>
</evidence>
<evidence type="ECO:0000313" key="7">
    <source>
        <dbReference type="EMBL" id="GLY64712.1"/>
    </source>
</evidence>
<dbReference type="AlphaFoldDB" id="A0A9W6QZ52"/>
<name>A0A9W6QZ52_9PSEU</name>
<evidence type="ECO:0000256" key="4">
    <source>
        <dbReference type="ARBA" id="ARBA00023136"/>
    </source>
</evidence>
<evidence type="ECO:0000256" key="2">
    <source>
        <dbReference type="ARBA" id="ARBA00022692"/>
    </source>
</evidence>
<accession>A0A9W6QZ52</accession>
<proteinExistence type="predicted"/>
<gene>
    <name evidence="7" type="ORF">Atai01_13310</name>
</gene>
<dbReference type="InterPro" id="IPR003339">
    <property type="entry name" value="ABC/ECF_trnsptr_transmembrane"/>
</dbReference>
<keyword evidence="8" id="KW-1185">Reference proteome</keyword>
<organism evidence="7 8">
    <name type="scientific">Amycolatopsis taiwanensis</name>
    <dbReference type="NCBI Taxonomy" id="342230"/>
    <lineage>
        <taxon>Bacteria</taxon>
        <taxon>Bacillati</taxon>
        <taxon>Actinomycetota</taxon>
        <taxon>Actinomycetes</taxon>
        <taxon>Pseudonocardiales</taxon>
        <taxon>Pseudonocardiaceae</taxon>
        <taxon>Amycolatopsis</taxon>
    </lineage>
</organism>
<dbReference type="Proteomes" id="UP001165136">
    <property type="component" value="Unassembled WGS sequence"/>
</dbReference>
<comment type="subcellular location">
    <subcellularLocation>
        <location evidence="1">Membrane</location>
        <topology evidence="1">Multi-pass membrane protein</topology>
    </subcellularLocation>
</comment>
<feature type="transmembrane region" description="Helical" evidence="6">
    <location>
        <begin position="23"/>
        <end position="54"/>
    </location>
</feature>
<feature type="compositionally biased region" description="Pro residues" evidence="5">
    <location>
        <begin position="196"/>
        <end position="211"/>
    </location>
</feature>
<feature type="transmembrane region" description="Helical" evidence="6">
    <location>
        <begin position="129"/>
        <end position="148"/>
    </location>
</feature>
<evidence type="ECO:0000256" key="1">
    <source>
        <dbReference type="ARBA" id="ARBA00004141"/>
    </source>
</evidence>
<feature type="transmembrane region" description="Helical" evidence="6">
    <location>
        <begin position="66"/>
        <end position="84"/>
    </location>
</feature>